<dbReference type="InterPro" id="IPR036864">
    <property type="entry name" value="Zn2-C6_fun-type_DNA-bd_sf"/>
</dbReference>
<dbReference type="OrthoDB" id="2262349at2759"/>
<sequence>MSAVSGSEAGPAPKKFKRTYVACLNCRVRKVKCDLGDLLLPNRKCARCERERRDCVFVDSKKRTVERLRMGLGQASNHAAPGGPSSPNLSLSSPGTPGIAAQGSASQTANKNQDQANPKHFSTMEGALVFLANAAGKIASADERDKIDGRSMYNHLQETSQFPVLSERSQAPGQAQTLTSQGLPQVHPNFPVHLPLVPYSRKSSMTSDTPNHRNSNSGPAPRSTNANNSSSNSGSSSNPPSASVNMGAAQWPSYFSRPEDQSQRLTMPPAESEADVRPRGTLDLNAIVYIGEDGILTASEAEYLIKMFFTTMHPFYPHIPKFLHLPSVLAGYPILLCAVLTISSRYHTLNSTTADGTPKNIDVHDRLWLYVQRLISQTVWAEASTRSIGTVFAFLLFTEWNPRAIHWRWSDYANRADDPCDTAMSSNPLSYASSVAAATSDEPAGLGAIRRSYRMAWMLIGSAVRLAQDTGFMEVSSKTFLATHVAEMNSVMNMSRRSMLSASLADVELDHGTISEADMELREDNEYKVLNMTENEQKKITAENFLSFTEPQKAHIELLQIMALSHESLYGYKAPLGSLTQRQNLAVLNIISPMINNWARKYRHLMQPPSNKWLRKYNIDDPSSCDDATASKLAAYIQAESFVFEYNYARLYVFSLALSPTPKNSSPTGGKVNLKLDEISRSAKYIDQAFTAANEILLMIHRVHKIKMLRFMPVRWVTRLVRAVAFIVKCYLSITAHKSSSKDEETGTSSENLDATILSLSLISVQTIVHSIQKAAITLRDCSPDELHLCTRYSNVLMYLCSEMRTKLKQLATEEDPDLATQDQSNETKEEVHPPEHSNAYQEQSYPQNAALVSAITDPPQGGIPPGNEPAPSTQPSSSGLNFLGDSELVEWIMNNRDVGLDFVGPWTELIDKQLEDQHFDFNDGLNFANS</sequence>
<feature type="region of interest" description="Disordered" evidence="1">
    <location>
        <begin position="813"/>
        <end position="842"/>
    </location>
</feature>
<reference evidence="3 4" key="1">
    <citation type="submission" date="2018-03" db="EMBL/GenBank/DDBJ databases">
        <title>Candida pseudohaemulonii genome assembly and annotation.</title>
        <authorList>
            <person name="Munoz J.F."/>
            <person name="Gade L.G."/>
            <person name="Chow N.A."/>
            <person name="Litvintseva A.P."/>
            <person name="Loparev V.N."/>
            <person name="Cuomo C.A."/>
        </authorList>
    </citation>
    <scope>NUCLEOTIDE SEQUENCE [LARGE SCALE GENOMIC DNA]</scope>
    <source>
        <strain evidence="3 4">B12108</strain>
    </source>
</reference>
<proteinExistence type="predicted"/>
<dbReference type="Pfam" id="PF00172">
    <property type="entry name" value="Zn_clus"/>
    <property type="match status" value="1"/>
</dbReference>
<feature type="region of interest" description="Disordered" evidence="1">
    <location>
        <begin position="73"/>
        <end position="118"/>
    </location>
</feature>
<feature type="region of interest" description="Disordered" evidence="1">
    <location>
        <begin position="855"/>
        <end position="881"/>
    </location>
</feature>
<dbReference type="CDD" id="cd00067">
    <property type="entry name" value="GAL4"/>
    <property type="match status" value="1"/>
</dbReference>
<dbReference type="STRING" id="418784.A0A2P7YKG2"/>
<dbReference type="SMART" id="SM00066">
    <property type="entry name" value="GAL4"/>
    <property type="match status" value="1"/>
</dbReference>
<dbReference type="GO" id="GO:0005634">
    <property type="term" value="C:nucleus"/>
    <property type="evidence" value="ECO:0007669"/>
    <property type="project" value="EnsemblFungi"/>
</dbReference>
<gene>
    <name evidence="3" type="ORF">C7M61_003931</name>
</gene>
<feature type="compositionally biased region" description="Polar residues" evidence="1">
    <location>
        <begin position="160"/>
        <end position="183"/>
    </location>
</feature>
<dbReference type="VEuPathDB" id="FungiDB:C7M61_003931"/>
<dbReference type="PROSITE" id="PS00463">
    <property type="entry name" value="ZN2_CY6_FUNGAL_1"/>
    <property type="match status" value="1"/>
</dbReference>
<accession>A0A2P7YKG2</accession>
<dbReference type="GO" id="GO:0045944">
    <property type="term" value="P:positive regulation of transcription by RNA polymerase II"/>
    <property type="evidence" value="ECO:0007669"/>
    <property type="project" value="EnsemblFungi"/>
</dbReference>
<dbReference type="InterPro" id="IPR052780">
    <property type="entry name" value="AAA_Catabolism_Regulators"/>
</dbReference>
<dbReference type="CDD" id="cd12148">
    <property type="entry name" value="fungal_TF_MHR"/>
    <property type="match status" value="1"/>
</dbReference>
<feature type="compositionally biased region" description="Polar residues" evidence="1">
    <location>
        <begin position="103"/>
        <end position="116"/>
    </location>
</feature>
<dbReference type="GO" id="GO:0009074">
    <property type="term" value="P:aromatic amino acid family catabolic process"/>
    <property type="evidence" value="ECO:0007669"/>
    <property type="project" value="EnsemblFungi"/>
</dbReference>
<dbReference type="EMBL" id="PYFQ01000011">
    <property type="protein sequence ID" value="PSK36459.1"/>
    <property type="molecule type" value="Genomic_DNA"/>
</dbReference>
<feature type="region of interest" description="Disordered" evidence="1">
    <location>
        <begin position="160"/>
        <end position="277"/>
    </location>
</feature>
<dbReference type="RefSeq" id="XP_024712564.1">
    <property type="nucleotide sequence ID" value="XM_024859262.1"/>
</dbReference>
<dbReference type="Proteomes" id="UP000241107">
    <property type="component" value="Unassembled WGS sequence"/>
</dbReference>
<dbReference type="InterPro" id="IPR001138">
    <property type="entry name" value="Zn2Cys6_DnaBD"/>
</dbReference>
<evidence type="ECO:0000259" key="2">
    <source>
        <dbReference type="PROSITE" id="PS50048"/>
    </source>
</evidence>
<feature type="compositionally biased region" description="Polar residues" evidence="1">
    <location>
        <begin position="871"/>
        <end position="881"/>
    </location>
</feature>
<evidence type="ECO:0000256" key="1">
    <source>
        <dbReference type="SAM" id="MobiDB-lite"/>
    </source>
</evidence>
<comment type="caution">
    <text evidence="3">The sequence shown here is derived from an EMBL/GenBank/DDBJ whole genome shotgun (WGS) entry which is preliminary data.</text>
</comment>
<dbReference type="SUPFAM" id="SSF57701">
    <property type="entry name" value="Zn2/Cys6 DNA-binding domain"/>
    <property type="match status" value="1"/>
</dbReference>
<feature type="compositionally biased region" description="Polar residues" evidence="1">
    <location>
        <begin position="201"/>
        <end position="218"/>
    </location>
</feature>
<dbReference type="Gene3D" id="4.10.240.10">
    <property type="entry name" value="Zn(2)-C6 fungal-type DNA-binding domain"/>
    <property type="match status" value="1"/>
</dbReference>
<dbReference type="GO" id="GO:0008270">
    <property type="term" value="F:zinc ion binding"/>
    <property type="evidence" value="ECO:0007669"/>
    <property type="project" value="InterPro"/>
</dbReference>
<feature type="compositionally biased region" description="Basic and acidic residues" evidence="1">
    <location>
        <begin position="826"/>
        <end position="836"/>
    </location>
</feature>
<dbReference type="AlphaFoldDB" id="A0A2P7YKG2"/>
<dbReference type="PANTHER" id="PTHR31644:SF2">
    <property type="entry name" value="TRANSCRIPTIONAL ACTIVATOR ARO80-RELATED"/>
    <property type="match status" value="1"/>
</dbReference>
<dbReference type="PROSITE" id="PS50048">
    <property type="entry name" value="ZN2_CY6_FUNGAL_2"/>
    <property type="match status" value="1"/>
</dbReference>
<feature type="compositionally biased region" description="Low complexity" evidence="1">
    <location>
        <begin position="81"/>
        <end position="98"/>
    </location>
</feature>
<protein>
    <recommendedName>
        <fullName evidence="2">Zn(2)-C6 fungal-type domain-containing protein</fullName>
    </recommendedName>
</protein>
<feature type="domain" description="Zn(2)-C6 fungal-type" evidence="2">
    <location>
        <begin position="22"/>
        <end position="57"/>
    </location>
</feature>
<keyword evidence="4" id="KW-1185">Reference proteome</keyword>
<feature type="compositionally biased region" description="Low complexity" evidence="1">
    <location>
        <begin position="219"/>
        <end position="245"/>
    </location>
</feature>
<dbReference type="PANTHER" id="PTHR31644">
    <property type="entry name" value="TRANSCRIPTIONAL ACTIVATOR ARO80-RELATED"/>
    <property type="match status" value="1"/>
</dbReference>
<organism evidence="3 4">
    <name type="scientific">Candidozyma pseudohaemuli</name>
    <dbReference type="NCBI Taxonomy" id="418784"/>
    <lineage>
        <taxon>Eukaryota</taxon>
        <taxon>Fungi</taxon>
        <taxon>Dikarya</taxon>
        <taxon>Ascomycota</taxon>
        <taxon>Saccharomycotina</taxon>
        <taxon>Pichiomycetes</taxon>
        <taxon>Metschnikowiaceae</taxon>
        <taxon>Candidozyma</taxon>
    </lineage>
</organism>
<dbReference type="GO" id="GO:0000981">
    <property type="term" value="F:DNA-binding transcription factor activity, RNA polymerase II-specific"/>
    <property type="evidence" value="ECO:0007669"/>
    <property type="project" value="EnsemblFungi"/>
</dbReference>
<dbReference type="GeneID" id="36567319"/>
<evidence type="ECO:0000313" key="4">
    <source>
        <dbReference type="Proteomes" id="UP000241107"/>
    </source>
</evidence>
<evidence type="ECO:0000313" key="3">
    <source>
        <dbReference type="EMBL" id="PSK36459.1"/>
    </source>
</evidence>
<name>A0A2P7YKG2_9ASCO</name>